<evidence type="ECO:0000313" key="1">
    <source>
        <dbReference type="Proteomes" id="UP000887576"/>
    </source>
</evidence>
<organism evidence="1 2">
    <name type="scientific">Panagrolaimus sp. JU765</name>
    <dbReference type="NCBI Taxonomy" id="591449"/>
    <lineage>
        <taxon>Eukaryota</taxon>
        <taxon>Metazoa</taxon>
        <taxon>Ecdysozoa</taxon>
        <taxon>Nematoda</taxon>
        <taxon>Chromadorea</taxon>
        <taxon>Rhabditida</taxon>
        <taxon>Tylenchina</taxon>
        <taxon>Panagrolaimomorpha</taxon>
        <taxon>Panagrolaimoidea</taxon>
        <taxon>Panagrolaimidae</taxon>
        <taxon>Panagrolaimus</taxon>
    </lineage>
</organism>
<dbReference type="WBParaSite" id="JU765_v2.g17276.t1">
    <property type="protein sequence ID" value="JU765_v2.g17276.t1"/>
    <property type="gene ID" value="JU765_v2.g17276"/>
</dbReference>
<dbReference type="Proteomes" id="UP000887576">
    <property type="component" value="Unplaced"/>
</dbReference>
<name>A0AC34QKM6_9BILA</name>
<sequence>MALTETDGYILMVDYINNHDYNSLITLINDENASTFLREKGFELLEMLIYTFMENKDKLIIRCMKLLNRFVAPKERLLVYLMTIDNISSLTLCLHFARNLYKDLSVLSKENIVEVRTAMVPKLYKNLVQYAQESGGTFDSDCTILIIFMRAVVRLLYVKSGCDDETIRIGFITEVLMKRPFENKAVRSELCKFLHLLSYHPRCFEGLWIPCLPEELPFFILNECADDERTDLLPRVYHPTFLLRIIAKPISDYFEKSYDDPVFLKNVFVSVTYVGRMIEPLSISRNVMAEYKCLFTSLLKTSGTFREIVDTFTTIEVFTLLLENLEPLGQYLLLRELIKMLYNGELQNDFVPYTIALLVDLYRKSTRHDIKQYQVFKDEIGAFYAQMLSMMDEAFDVGYAFYSSVCILIQVQSMLKFNFSATKKAKEIITKIKELVDEEKEVHSTLAYANPNDEDDENYQDYEKVVLLKVRLVEFEIKEAESKLSAWESEIIRE</sequence>
<protein>
    <submittedName>
        <fullName evidence="2">Uncharacterized protein</fullName>
    </submittedName>
</protein>
<reference evidence="2" key="1">
    <citation type="submission" date="2022-11" db="UniProtKB">
        <authorList>
            <consortium name="WormBaseParasite"/>
        </authorList>
    </citation>
    <scope>IDENTIFICATION</scope>
</reference>
<proteinExistence type="predicted"/>
<accession>A0AC34QKM6</accession>
<evidence type="ECO:0000313" key="2">
    <source>
        <dbReference type="WBParaSite" id="JU765_v2.g17276.t1"/>
    </source>
</evidence>